<feature type="compositionally biased region" description="Polar residues" evidence="15">
    <location>
        <begin position="56"/>
        <end position="149"/>
    </location>
</feature>
<dbReference type="InterPro" id="IPR050344">
    <property type="entry name" value="Peptidase_M1_aminopeptidases"/>
</dbReference>
<dbReference type="SUPFAM" id="SSF63737">
    <property type="entry name" value="Leukotriene A4 hydrolase N-terminal domain"/>
    <property type="match status" value="1"/>
</dbReference>
<keyword evidence="20" id="KW-1185">Reference proteome</keyword>
<dbReference type="InterPro" id="IPR045357">
    <property type="entry name" value="Aminopeptidase_N-like_N"/>
</dbReference>
<evidence type="ECO:0000256" key="15">
    <source>
        <dbReference type="SAM" id="MobiDB-lite"/>
    </source>
</evidence>
<evidence type="ECO:0000256" key="16">
    <source>
        <dbReference type="SAM" id="Phobius"/>
    </source>
</evidence>
<dbReference type="InterPro" id="IPR034016">
    <property type="entry name" value="M1_APN-typ"/>
</dbReference>
<dbReference type="OMA" id="HNNITES"/>
<comment type="cofactor">
    <cofactor evidence="14">
        <name>Zn(2+)</name>
        <dbReference type="ChEBI" id="CHEBI:29105"/>
    </cofactor>
    <text evidence="14">Binds 1 zinc ion per subunit.</text>
</comment>
<dbReference type="AlphaFoldDB" id="A0A8C4QNE0"/>
<dbReference type="Pfam" id="PF01433">
    <property type="entry name" value="Peptidase_M1"/>
    <property type="match status" value="1"/>
</dbReference>
<evidence type="ECO:0000313" key="19">
    <source>
        <dbReference type="Ensembl" id="ENSEBUP00000017432.1"/>
    </source>
</evidence>
<keyword evidence="7 14" id="KW-0862">Zinc</keyword>
<dbReference type="Gene3D" id="2.60.40.1730">
    <property type="entry name" value="tricorn interacting facor f3 domain"/>
    <property type="match status" value="1"/>
</dbReference>
<dbReference type="GO" id="GO:0005737">
    <property type="term" value="C:cytoplasm"/>
    <property type="evidence" value="ECO:0007669"/>
    <property type="project" value="TreeGrafter"/>
</dbReference>
<dbReference type="SUPFAM" id="SSF55486">
    <property type="entry name" value="Metalloproteases ('zincins'), catalytic domain"/>
    <property type="match status" value="1"/>
</dbReference>
<evidence type="ECO:0000256" key="4">
    <source>
        <dbReference type="ARBA" id="ARBA00022692"/>
    </source>
</evidence>
<dbReference type="GO" id="GO:0070006">
    <property type="term" value="F:metalloaminopeptidase activity"/>
    <property type="evidence" value="ECO:0007669"/>
    <property type="project" value="TreeGrafter"/>
</dbReference>
<dbReference type="Ensembl" id="ENSEBUT00000018008.1">
    <property type="protein sequence ID" value="ENSEBUP00000017432.1"/>
    <property type="gene ID" value="ENSEBUG00000010884.1"/>
</dbReference>
<feature type="transmembrane region" description="Helical" evidence="16">
    <location>
        <begin position="610"/>
        <end position="631"/>
    </location>
</feature>
<evidence type="ECO:0000256" key="1">
    <source>
        <dbReference type="ARBA" id="ARBA00004606"/>
    </source>
</evidence>
<dbReference type="Proteomes" id="UP000694388">
    <property type="component" value="Unplaced"/>
</dbReference>
<evidence type="ECO:0008006" key="21">
    <source>
        <dbReference type="Google" id="ProtNLM"/>
    </source>
</evidence>
<keyword evidence="12" id="KW-0325">Glycoprotein</keyword>
<accession>A0A8C4QNE0</accession>
<dbReference type="GO" id="GO:0008270">
    <property type="term" value="F:zinc ion binding"/>
    <property type="evidence" value="ECO:0007669"/>
    <property type="project" value="InterPro"/>
</dbReference>
<feature type="transmembrane region" description="Helical" evidence="16">
    <location>
        <begin position="12"/>
        <end position="33"/>
    </location>
</feature>
<feature type="binding site" evidence="14">
    <location>
        <position position="452"/>
    </location>
    <ligand>
        <name>Zn(2+)</name>
        <dbReference type="ChEBI" id="CHEBI:29105"/>
        <note>catalytic</note>
    </ligand>
</feature>
<keyword evidence="6" id="KW-0378">Hydrolase</keyword>
<keyword evidence="11 16" id="KW-0472">Membrane</keyword>
<dbReference type="InterPro" id="IPR001930">
    <property type="entry name" value="Peptidase_M1"/>
</dbReference>
<feature type="domain" description="Aminopeptidase N-like N-terminal" evidence="18">
    <location>
        <begin position="159"/>
        <end position="342"/>
    </location>
</feature>
<evidence type="ECO:0000256" key="9">
    <source>
        <dbReference type="ARBA" id="ARBA00022989"/>
    </source>
</evidence>
<keyword evidence="10" id="KW-0482">Metalloprotease</keyword>
<evidence type="ECO:0000256" key="3">
    <source>
        <dbReference type="ARBA" id="ARBA00022670"/>
    </source>
</evidence>
<evidence type="ECO:0000259" key="17">
    <source>
        <dbReference type="Pfam" id="PF01433"/>
    </source>
</evidence>
<comment type="subcellular location">
    <subcellularLocation>
        <location evidence="1">Membrane</location>
        <topology evidence="1">Single-pass type II membrane protein</topology>
    </subcellularLocation>
</comment>
<dbReference type="PANTHER" id="PTHR11533:SF301">
    <property type="entry name" value="AMINOPEPTIDASE"/>
    <property type="match status" value="1"/>
</dbReference>
<dbReference type="GO" id="GO:0016020">
    <property type="term" value="C:membrane"/>
    <property type="evidence" value="ECO:0007669"/>
    <property type="project" value="UniProtKB-SubCell"/>
</dbReference>
<feature type="domain" description="Peptidase M1 membrane alanine aminopeptidase" evidence="17">
    <location>
        <begin position="380"/>
        <end position="501"/>
    </location>
</feature>
<keyword evidence="8" id="KW-0735">Signal-anchor</keyword>
<reference evidence="19" key="2">
    <citation type="submission" date="2025-09" db="UniProtKB">
        <authorList>
            <consortium name="Ensembl"/>
        </authorList>
    </citation>
    <scope>IDENTIFICATION</scope>
</reference>
<dbReference type="FunFam" id="2.60.40.1730:FF:000012">
    <property type="entry name" value="Aminopeptidase N"/>
    <property type="match status" value="1"/>
</dbReference>
<protein>
    <recommendedName>
        <fullName evidence="21">Aminopeptidase</fullName>
    </recommendedName>
</protein>
<feature type="active site" description="Proton acceptor" evidence="13">
    <location>
        <position position="453"/>
    </location>
</feature>
<dbReference type="PANTHER" id="PTHR11533">
    <property type="entry name" value="PROTEASE M1 ZINC METALLOPROTEASE"/>
    <property type="match status" value="1"/>
</dbReference>
<dbReference type="InterPro" id="IPR042097">
    <property type="entry name" value="Aminopeptidase_N-like_N_sf"/>
</dbReference>
<sequence>MGKGYYVSFKVAICLGLAVIVVIVAVGLVVGLVTEKVQSDQKSDITTRAPIKSSTFKASSEPFTSQASSEPFTSQASSEPFTSQASSEPFTSQASSEPFTSQASSEPFTSQASSEPFTSQASSEPFTSRASSEPSTQNIPDTTPSQDQFSYRLPNNVIPIHYELELQPFLDLNDDAYNFSGKVKIFMQCTNSTSTLLVHSHKLQYDGPISLTDDEEQTLNVTPGFDTKHQYLTLDVNLTAGKSYTFAANFRGNLTNDLAGFYRILQWIIVQVMATSQMEPADARKAFPCFDEPAMKATFNVTLIHNCDRVPLSNMPNISTTSIDEKWCKTKFSQTPPMSTYLMAFIVSDFTCKNHECFAFFFQVRVFARKSEIDTGRAEYALNVSKTVLNYFGDLFDYPYFLPKSDQIGIPDFAAGAMENWGLVTYRETALLYDEIDSSESNKERVVSVIAHELTHQWFGDLVTIGWWSELWLNEGFATYFSYLGTDAVETTWNFVRNFTQCGTNSSLTLTHNNITESPPICLRWVGSRPFDLASCHANAFKSLGIDHLWGSKKHLHKFQVKTPPSMVLCNWLRVVVFPHGGKLVVIRSRVCSSRQNKDYKFSRPNVNRMLFMVNLCGIKGVFLGVFFYYFGPKVKVRFQKVSLFVTYSFYNKLVFGKRLPKLGCINTK</sequence>
<keyword evidence="9 16" id="KW-1133">Transmembrane helix</keyword>
<dbReference type="Gene3D" id="1.10.390.10">
    <property type="entry name" value="Neutral Protease Domain 2"/>
    <property type="match status" value="1"/>
</dbReference>
<evidence type="ECO:0000256" key="6">
    <source>
        <dbReference type="ARBA" id="ARBA00022801"/>
    </source>
</evidence>
<feature type="region of interest" description="Disordered" evidence="15">
    <location>
        <begin position="56"/>
        <end position="150"/>
    </location>
</feature>
<keyword evidence="3" id="KW-0645">Protease</keyword>
<feature type="binding site" evidence="14">
    <location>
        <position position="475"/>
    </location>
    <ligand>
        <name>Zn(2+)</name>
        <dbReference type="ChEBI" id="CHEBI:29105"/>
        <note>catalytic</note>
    </ligand>
</feature>
<dbReference type="GO" id="GO:0042277">
    <property type="term" value="F:peptide binding"/>
    <property type="evidence" value="ECO:0007669"/>
    <property type="project" value="TreeGrafter"/>
</dbReference>
<dbReference type="PRINTS" id="PR00756">
    <property type="entry name" value="ALADIPTASE"/>
</dbReference>
<dbReference type="GO" id="GO:0005615">
    <property type="term" value="C:extracellular space"/>
    <property type="evidence" value="ECO:0007669"/>
    <property type="project" value="TreeGrafter"/>
</dbReference>
<proteinExistence type="inferred from homology"/>
<dbReference type="InterPro" id="IPR014782">
    <property type="entry name" value="Peptidase_M1_dom"/>
</dbReference>
<evidence type="ECO:0000256" key="8">
    <source>
        <dbReference type="ARBA" id="ARBA00022968"/>
    </source>
</evidence>
<evidence type="ECO:0000256" key="13">
    <source>
        <dbReference type="PIRSR" id="PIRSR634016-1"/>
    </source>
</evidence>
<evidence type="ECO:0000256" key="5">
    <source>
        <dbReference type="ARBA" id="ARBA00022723"/>
    </source>
</evidence>
<evidence type="ECO:0000256" key="12">
    <source>
        <dbReference type="ARBA" id="ARBA00023180"/>
    </source>
</evidence>
<organism evidence="19 20">
    <name type="scientific">Eptatretus burgeri</name>
    <name type="common">Inshore hagfish</name>
    <dbReference type="NCBI Taxonomy" id="7764"/>
    <lineage>
        <taxon>Eukaryota</taxon>
        <taxon>Metazoa</taxon>
        <taxon>Chordata</taxon>
        <taxon>Craniata</taxon>
        <taxon>Vertebrata</taxon>
        <taxon>Cyclostomata</taxon>
        <taxon>Myxini</taxon>
        <taxon>Myxiniformes</taxon>
        <taxon>Myxinidae</taxon>
        <taxon>Eptatretinae</taxon>
        <taxon>Eptatretus</taxon>
    </lineage>
</organism>
<keyword evidence="5 14" id="KW-0479">Metal-binding</keyword>
<reference evidence="19" key="1">
    <citation type="submission" date="2025-08" db="UniProtKB">
        <authorList>
            <consortium name="Ensembl"/>
        </authorList>
    </citation>
    <scope>IDENTIFICATION</scope>
</reference>
<dbReference type="Pfam" id="PF17900">
    <property type="entry name" value="Peptidase_M1_N"/>
    <property type="match status" value="1"/>
</dbReference>
<dbReference type="GO" id="GO:0043171">
    <property type="term" value="P:peptide catabolic process"/>
    <property type="evidence" value="ECO:0007669"/>
    <property type="project" value="TreeGrafter"/>
</dbReference>
<evidence type="ECO:0000259" key="18">
    <source>
        <dbReference type="Pfam" id="PF17900"/>
    </source>
</evidence>
<keyword evidence="4 16" id="KW-0812">Transmembrane</keyword>
<evidence type="ECO:0000256" key="14">
    <source>
        <dbReference type="PIRSR" id="PIRSR634016-3"/>
    </source>
</evidence>
<evidence type="ECO:0000256" key="7">
    <source>
        <dbReference type="ARBA" id="ARBA00022833"/>
    </source>
</evidence>
<dbReference type="GeneTree" id="ENSGT00940000164605"/>
<dbReference type="GO" id="GO:0006508">
    <property type="term" value="P:proteolysis"/>
    <property type="evidence" value="ECO:0007669"/>
    <property type="project" value="UniProtKB-KW"/>
</dbReference>
<feature type="binding site" evidence="14">
    <location>
        <position position="456"/>
    </location>
    <ligand>
        <name>Zn(2+)</name>
        <dbReference type="ChEBI" id="CHEBI:29105"/>
        <note>catalytic</note>
    </ligand>
</feature>
<name>A0A8C4QNE0_EPTBU</name>
<evidence type="ECO:0000256" key="2">
    <source>
        <dbReference type="ARBA" id="ARBA00010136"/>
    </source>
</evidence>
<evidence type="ECO:0000256" key="10">
    <source>
        <dbReference type="ARBA" id="ARBA00023049"/>
    </source>
</evidence>
<evidence type="ECO:0000313" key="20">
    <source>
        <dbReference type="Proteomes" id="UP000694388"/>
    </source>
</evidence>
<evidence type="ECO:0000256" key="11">
    <source>
        <dbReference type="ARBA" id="ARBA00023136"/>
    </source>
</evidence>
<dbReference type="InterPro" id="IPR027268">
    <property type="entry name" value="Peptidase_M4/M1_CTD_sf"/>
</dbReference>
<comment type="similarity">
    <text evidence="2">Belongs to the peptidase M1 family.</text>
</comment>
<dbReference type="CDD" id="cd09601">
    <property type="entry name" value="M1_APN-Q_like"/>
    <property type="match status" value="1"/>
</dbReference>